<dbReference type="PROSITE" id="PS51704">
    <property type="entry name" value="GP_PDE"/>
    <property type="match status" value="1"/>
</dbReference>
<name>A0A495IK13_9MICO</name>
<dbReference type="Proteomes" id="UP000280008">
    <property type="component" value="Unassembled WGS sequence"/>
</dbReference>
<evidence type="ECO:0000256" key="4">
    <source>
        <dbReference type="ARBA" id="ARBA00022798"/>
    </source>
</evidence>
<dbReference type="PANTHER" id="PTHR43620:SF7">
    <property type="entry name" value="GLYCEROPHOSPHODIESTER PHOSPHODIESTERASE GDPD5-RELATED"/>
    <property type="match status" value="1"/>
</dbReference>
<proteinExistence type="inferred from homology"/>
<reference evidence="8 9" key="1">
    <citation type="submission" date="2018-10" db="EMBL/GenBank/DDBJ databases">
        <title>Sequencing the genomes of 1000 actinobacteria strains.</title>
        <authorList>
            <person name="Klenk H.-P."/>
        </authorList>
    </citation>
    <scope>NUCLEOTIDE SEQUENCE [LARGE SCALE GENOMIC DNA]</scope>
    <source>
        <strain evidence="8 9">DSM 17894</strain>
    </source>
</reference>
<organism evidence="8 9">
    <name type="scientific">Frondihabitans australicus</name>
    <dbReference type="NCBI Taxonomy" id="386892"/>
    <lineage>
        <taxon>Bacteria</taxon>
        <taxon>Bacillati</taxon>
        <taxon>Actinomycetota</taxon>
        <taxon>Actinomycetes</taxon>
        <taxon>Micrococcales</taxon>
        <taxon>Microbacteriaceae</taxon>
        <taxon>Frondihabitans</taxon>
    </lineage>
</organism>
<dbReference type="PANTHER" id="PTHR43620">
    <property type="entry name" value="GLYCEROPHOSPHORYL DIESTER PHOSPHODIESTERASE"/>
    <property type="match status" value="1"/>
</dbReference>
<feature type="domain" description="GP-PDE" evidence="7">
    <location>
        <begin position="7"/>
        <end position="337"/>
    </location>
</feature>
<comment type="caution">
    <text evidence="8">The sequence shown here is derived from an EMBL/GenBank/DDBJ whole genome shotgun (WGS) entry which is preliminary data.</text>
</comment>
<comment type="similarity">
    <text evidence="1">Belongs to the glycerophosphoryl diester phosphodiesterase family.</text>
</comment>
<keyword evidence="3" id="KW-0732">Signal</keyword>
<dbReference type="GO" id="GO:0042597">
    <property type="term" value="C:periplasmic space"/>
    <property type="evidence" value="ECO:0007669"/>
    <property type="project" value="TreeGrafter"/>
</dbReference>
<dbReference type="InterPro" id="IPR030395">
    <property type="entry name" value="GP_PDE_dom"/>
</dbReference>
<dbReference type="GO" id="GO:0006629">
    <property type="term" value="P:lipid metabolic process"/>
    <property type="evidence" value="ECO:0007669"/>
    <property type="project" value="InterPro"/>
</dbReference>
<evidence type="ECO:0000259" key="7">
    <source>
        <dbReference type="PROSITE" id="PS51704"/>
    </source>
</evidence>
<dbReference type="Gene3D" id="3.20.20.190">
    <property type="entry name" value="Phosphatidylinositol (PI) phosphodiesterase"/>
    <property type="match status" value="1"/>
</dbReference>
<dbReference type="AlphaFoldDB" id="A0A495IK13"/>
<dbReference type="SUPFAM" id="SSF51695">
    <property type="entry name" value="PLC-like phosphodiesterases"/>
    <property type="match status" value="1"/>
</dbReference>
<dbReference type="Pfam" id="PF03009">
    <property type="entry name" value="GDPD"/>
    <property type="match status" value="1"/>
</dbReference>
<dbReference type="GO" id="GO:0008889">
    <property type="term" value="F:glycerophosphodiester phosphodiesterase activity"/>
    <property type="evidence" value="ECO:0007669"/>
    <property type="project" value="UniProtKB-EC"/>
</dbReference>
<accession>A0A495IK13</accession>
<keyword evidence="9" id="KW-1185">Reference proteome</keyword>
<evidence type="ECO:0000256" key="6">
    <source>
        <dbReference type="ARBA" id="ARBA00047512"/>
    </source>
</evidence>
<protein>
    <recommendedName>
        <fullName evidence="2">glycerophosphodiester phosphodiesterase</fullName>
        <ecNumber evidence="2">3.1.4.46</ecNumber>
    </recommendedName>
</protein>
<keyword evidence="5" id="KW-0378">Hydrolase</keyword>
<keyword evidence="4" id="KW-0319">Glycerol metabolism</keyword>
<evidence type="ECO:0000256" key="3">
    <source>
        <dbReference type="ARBA" id="ARBA00022729"/>
    </source>
</evidence>
<dbReference type="EMBL" id="RBKS01000001">
    <property type="protein sequence ID" value="RKR75455.1"/>
    <property type="molecule type" value="Genomic_DNA"/>
</dbReference>
<dbReference type="EC" id="3.1.4.46" evidence="2"/>
<gene>
    <name evidence="8" type="ORF">C8E83_2603</name>
</gene>
<comment type="catalytic activity">
    <reaction evidence="6">
        <text>a sn-glycero-3-phosphodiester + H2O = an alcohol + sn-glycerol 3-phosphate + H(+)</text>
        <dbReference type="Rhea" id="RHEA:12969"/>
        <dbReference type="ChEBI" id="CHEBI:15377"/>
        <dbReference type="ChEBI" id="CHEBI:15378"/>
        <dbReference type="ChEBI" id="CHEBI:30879"/>
        <dbReference type="ChEBI" id="CHEBI:57597"/>
        <dbReference type="ChEBI" id="CHEBI:83408"/>
        <dbReference type="EC" id="3.1.4.46"/>
    </reaction>
</comment>
<dbReference type="RefSeq" id="WP_425454765.1">
    <property type="nucleotide sequence ID" value="NZ_RBKS01000001.1"/>
</dbReference>
<evidence type="ECO:0000256" key="5">
    <source>
        <dbReference type="ARBA" id="ARBA00022801"/>
    </source>
</evidence>
<sequence>MRVNPRPLVIAHRGACGHRPEHGADAYRLALELGADAIEPDIVATRDGVLILRHENEIGGTTDVADHVSFADRRTTKTIDGVEVTGWFTEDFTWAELSTLRIRERLPKLRPLSAAHDGEGRIQRLADLLSLLDTDAARGRLAADGSPAPVGLVAEIKHATYFKSIGLPLDQLFAQELSEAGWTNDSRLTIESFEQTVLGRLRGLGVGGRLVYLIEAEGAAADLVARDGSAALLYGEQVSPEGLAALAGAVDGISVAKKMLVTSKGVAQPGLVEDAHAVGLDVFTWTLRPENRFLSKALRSGGGKAEFGRWRTEFARIIGTGVDGVFADFPDLVRELVDRAPAVV</sequence>
<dbReference type="GO" id="GO:0006071">
    <property type="term" value="P:glycerol metabolic process"/>
    <property type="evidence" value="ECO:0007669"/>
    <property type="project" value="UniProtKB-KW"/>
</dbReference>
<dbReference type="InterPro" id="IPR017946">
    <property type="entry name" value="PLC-like_Pdiesterase_TIM-brl"/>
</dbReference>
<evidence type="ECO:0000256" key="2">
    <source>
        <dbReference type="ARBA" id="ARBA00012247"/>
    </source>
</evidence>
<evidence type="ECO:0000256" key="1">
    <source>
        <dbReference type="ARBA" id="ARBA00007277"/>
    </source>
</evidence>
<evidence type="ECO:0000313" key="8">
    <source>
        <dbReference type="EMBL" id="RKR75455.1"/>
    </source>
</evidence>
<evidence type="ECO:0000313" key="9">
    <source>
        <dbReference type="Proteomes" id="UP000280008"/>
    </source>
</evidence>